<dbReference type="Proteomes" id="UP000828390">
    <property type="component" value="Unassembled WGS sequence"/>
</dbReference>
<dbReference type="EMBL" id="JAIWYP010000014">
    <property type="protein sequence ID" value="KAH3707728.1"/>
    <property type="molecule type" value="Genomic_DNA"/>
</dbReference>
<comment type="caution">
    <text evidence="1">The sequence shown here is derived from an EMBL/GenBank/DDBJ whole genome shotgun (WGS) entry which is preliminary data.</text>
</comment>
<protein>
    <submittedName>
        <fullName evidence="1">Uncharacterized protein</fullName>
    </submittedName>
</protein>
<reference evidence="1" key="2">
    <citation type="submission" date="2020-11" db="EMBL/GenBank/DDBJ databases">
        <authorList>
            <person name="McCartney M.A."/>
            <person name="Auch B."/>
            <person name="Kono T."/>
            <person name="Mallez S."/>
            <person name="Becker A."/>
            <person name="Gohl D.M."/>
            <person name="Silverstein K.A.T."/>
            <person name="Koren S."/>
            <person name="Bechman K.B."/>
            <person name="Herman A."/>
            <person name="Abrahante J.E."/>
            <person name="Garbe J."/>
        </authorList>
    </citation>
    <scope>NUCLEOTIDE SEQUENCE</scope>
    <source>
        <strain evidence="1">Duluth1</strain>
        <tissue evidence="1">Whole animal</tissue>
    </source>
</reference>
<reference evidence="1" key="1">
    <citation type="journal article" date="2019" name="bioRxiv">
        <title>The Genome of the Zebra Mussel, Dreissena polymorpha: A Resource for Invasive Species Research.</title>
        <authorList>
            <person name="McCartney M.A."/>
            <person name="Auch B."/>
            <person name="Kono T."/>
            <person name="Mallez S."/>
            <person name="Zhang Y."/>
            <person name="Obille A."/>
            <person name="Becker A."/>
            <person name="Abrahante J.E."/>
            <person name="Garbe J."/>
            <person name="Badalamenti J.P."/>
            <person name="Herman A."/>
            <person name="Mangelson H."/>
            <person name="Liachko I."/>
            <person name="Sullivan S."/>
            <person name="Sone E.D."/>
            <person name="Koren S."/>
            <person name="Silverstein K.A.T."/>
            <person name="Beckman K.B."/>
            <person name="Gohl D.M."/>
        </authorList>
    </citation>
    <scope>NUCLEOTIDE SEQUENCE</scope>
    <source>
        <strain evidence="1">Duluth1</strain>
        <tissue evidence="1">Whole animal</tissue>
    </source>
</reference>
<evidence type="ECO:0000313" key="2">
    <source>
        <dbReference type="Proteomes" id="UP000828390"/>
    </source>
</evidence>
<name>A0A9D3YVB5_DREPO</name>
<accession>A0A9D3YVB5</accession>
<organism evidence="1 2">
    <name type="scientific">Dreissena polymorpha</name>
    <name type="common">Zebra mussel</name>
    <name type="synonym">Mytilus polymorpha</name>
    <dbReference type="NCBI Taxonomy" id="45954"/>
    <lineage>
        <taxon>Eukaryota</taxon>
        <taxon>Metazoa</taxon>
        <taxon>Spiralia</taxon>
        <taxon>Lophotrochozoa</taxon>
        <taxon>Mollusca</taxon>
        <taxon>Bivalvia</taxon>
        <taxon>Autobranchia</taxon>
        <taxon>Heteroconchia</taxon>
        <taxon>Euheterodonta</taxon>
        <taxon>Imparidentia</taxon>
        <taxon>Neoheterodontei</taxon>
        <taxon>Myida</taxon>
        <taxon>Dreissenoidea</taxon>
        <taxon>Dreissenidae</taxon>
        <taxon>Dreissena</taxon>
    </lineage>
</organism>
<evidence type="ECO:0000313" key="1">
    <source>
        <dbReference type="EMBL" id="KAH3707728.1"/>
    </source>
</evidence>
<dbReference type="AlphaFoldDB" id="A0A9D3YVB5"/>
<gene>
    <name evidence="1" type="ORF">DPMN_067139</name>
</gene>
<sequence>MWAACQVSPEESEAVVCFLCGRGYMRVHGHLLVDMDSEVCSSLHFLEIPTMDGVGRTDA</sequence>
<keyword evidence="2" id="KW-1185">Reference proteome</keyword>
<proteinExistence type="predicted"/>